<proteinExistence type="predicted"/>
<accession>A0A8E0S2D2</accession>
<gene>
    <name evidence="2" type="ORF">FBUS_11026</name>
</gene>
<dbReference type="EMBL" id="LUCM01004232">
    <property type="protein sequence ID" value="KAA0194633.1"/>
    <property type="molecule type" value="Genomic_DNA"/>
</dbReference>
<feature type="region of interest" description="Disordered" evidence="1">
    <location>
        <begin position="16"/>
        <end position="65"/>
    </location>
</feature>
<dbReference type="AlphaFoldDB" id="A0A8E0S2D2"/>
<feature type="compositionally biased region" description="Low complexity" evidence="1">
    <location>
        <begin position="17"/>
        <end position="27"/>
    </location>
</feature>
<keyword evidence="3" id="KW-1185">Reference proteome</keyword>
<dbReference type="Proteomes" id="UP000728185">
    <property type="component" value="Unassembled WGS sequence"/>
</dbReference>
<dbReference type="OrthoDB" id="10575373at2759"/>
<evidence type="ECO:0000256" key="1">
    <source>
        <dbReference type="SAM" id="MobiDB-lite"/>
    </source>
</evidence>
<name>A0A8E0S2D2_9TREM</name>
<feature type="region of interest" description="Disordered" evidence="1">
    <location>
        <begin position="96"/>
        <end position="215"/>
    </location>
</feature>
<feature type="compositionally biased region" description="Basic and acidic residues" evidence="1">
    <location>
        <begin position="28"/>
        <end position="40"/>
    </location>
</feature>
<evidence type="ECO:0000313" key="2">
    <source>
        <dbReference type="EMBL" id="KAA0194633.1"/>
    </source>
</evidence>
<feature type="compositionally biased region" description="Acidic residues" evidence="1">
    <location>
        <begin position="202"/>
        <end position="213"/>
    </location>
</feature>
<evidence type="ECO:0000313" key="3">
    <source>
        <dbReference type="Proteomes" id="UP000728185"/>
    </source>
</evidence>
<reference evidence="2" key="1">
    <citation type="submission" date="2019-05" db="EMBL/GenBank/DDBJ databases">
        <title>Annotation for the trematode Fasciolopsis buski.</title>
        <authorList>
            <person name="Choi Y.-J."/>
        </authorList>
    </citation>
    <scope>NUCLEOTIDE SEQUENCE</scope>
    <source>
        <strain evidence="2">HT</strain>
        <tissue evidence="2">Whole worm</tissue>
    </source>
</reference>
<sequence length="323" mass="35796">MPTMFVHNKSRFQIFVSSDGDTSTSSRSNHDEKSDSRDSTEPQVNASDAERLIMTPGHDSSLSSLHEYSSDTEFIGVRSPADHCPKLALCSGNVPKSLESPSDHTSSLSSLDEDSNGSPTSFKQCPTAQPTHVERDAVRRRGRPPRSSVIASNMRSLRGRPRKVDRLDQSTSGSLFRRRGSDRKDYQRPDGSMPRAVLPDYSSEDLSTDDESRDDVGDCTSRWSLLRASLNAPLNQNSSISRRKQNLVGLRPNPSVVYHSCDSDALKELHDLDRKSASSNSREMDIRSMSERYPCATNHQSYVSCFVLLPNAPLLFPSSFAPV</sequence>
<feature type="compositionally biased region" description="Low complexity" evidence="1">
    <location>
        <begin position="97"/>
        <end position="110"/>
    </location>
</feature>
<organism evidence="2 3">
    <name type="scientific">Fasciolopsis buskii</name>
    <dbReference type="NCBI Taxonomy" id="27845"/>
    <lineage>
        <taxon>Eukaryota</taxon>
        <taxon>Metazoa</taxon>
        <taxon>Spiralia</taxon>
        <taxon>Lophotrochozoa</taxon>
        <taxon>Platyhelminthes</taxon>
        <taxon>Trematoda</taxon>
        <taxon>Digenea</taxon>
        <taxon>Plagiorchiida</taxon>
        <taxon>Echinostomata</taxon>
        <taxon>Echinostomatoidea</taxon>
        <taxon>Fasciolidae</taxon>
        <taxon>Fasciolopsis</taxon>
    </lineage>
</organism>
<protein>
    <submittedName>
        <fullName evidence="2">Uncharacterized protein</fullName>
    </submittedName>
</protein>
<feature type="compositionally biased region" description="Polar residues" evidence="1">
    <location>
        <begin position="116"/>
        <end position="130"/>
    </location>
</feature>
<comment type="caution">
    <text evidence="2">The sequence shown here is derived from an EMBL/GenBank/DDBJ whole genome shotgun (WGS) entry which is preliminary data.</text>
</comment>